<dbReference type="InterPro" id="IPR010977">
    <property type="entry name" value="Aromatic_deC"/>
</dbReference>
<dbReference type="InterPro" id="IPR015421">
    <property type="entry name" value="PyrdxlP-dep_Trfase_major"/>
</dbReference>
<dbReference type="GO" id="GO:0019752">
    <property type="term" value="P:carboxylic acid metabolic process"/>
    <property type="evidence" value="ECO:0007669"/>
    <property type="project" value="InterPro"/>
</dbReference>
<dbReference type="PANTHER" id="PTHR11999">
    <property type="entry name" value="GROUP II PYRIDOXAL-5-PHOSPHATE DECARBOXYLASE"/>
    <property type="match status" value="1"/>
</dbReference>
<dbReference type="HOGENOM" id="CLU_011856_6_2_1"/>
<dbReference type="GO" id="GO:0016831">
    <property type="term" value="F:carboxy-lyase activity"/>
    <property type="evidence" value="ECO:0007669"/>
    <property type="project" value="InterPro"/>
</dbReference>
<evidence type="ECO:0000256" key="2">
    <source>
        <dbReference type="ARBA" id="ARBA00009533"/>
    </source>
</evidence>
<dbReference type="GO" id="GO:0005737">
    <property type="term" value="C:cytoplasm"/>
    <property type="evidence" value="ECO:0007669"/>
    <property type="project" value="TreeGrafter"/>
</dbReference>
<dbReference type="InterPro" id="IPR021115">
    <property type="entry name" value="Pyridoxal-P_BS"/>
</dbReference>
<gene>
    <name evidence="7" type="ORF">M422DRAFT_29566</name>
</gene>
<dbReference type="InterPro" id="IPR002129">
    <property type="entry name" value="PyrdxlP-dep_de-COase"/>
</dbReference>
<evidence type="ECO:0000256" key="4">
    <source>
        <dbReference type="ARBA" id="ARBA00023239"/>
    </source>
</evidence>
<keyword evidence="8" id="KW-1185">Reference proteome</keyword>
<evidence type="ECO:0000256" key="5">
    <source>
        <dbReference type="PIRSR" id="PIRSR602129-50"/>
    </source>
</evidence>
<sequence>MDSNVLDDTRQKIINLASERDRNLHVLPIVAGWENAQKAVAAIPSALPEKGFGPVKAIDAILQDVVPGLALGQAGPRYFGFITGGTLPSAQLADFITTIYDQNAAPNRTEESITAVIENRTLEFVLDLLRIPKDKFPARVVTSGATASNVMGMAVARDYAIQQTLKTNANSPYSVSEYGFGGVVVKVYTDRPHSSLLKAAAITGIGRSNVIDLGKPIKREGDDNADSGTFGIDLAELEKYLKEAAESSATSGVRTAAIVVLSFGEVNTGDFTPNVREIRELCDKYNVWLHIDAAFGAYARLVPDVVGNVADGLELADSITSDAHKWFNVPYDCGLFFTRSVEHQRTVFGPSLVGGVPAYLAKDPSTSGVAISSEMRAALALPDPFYLTIENSRRFRALPLYAALLDQGREGYAELIRRNILFARRVAEWMTSPAGKGYYEVLNLREPLVRNASSSSNSPTTPLNIVFFRAAEANPVKAYQGPHGGAALIKAINGTNKMQVTPGPIGGVRLAVSNWSTGLYTEKATDGTEKGDFEIVVETLLKVVEDPPELVA</sequence>
<accession>A0A0C9W2T4</accession>
<dbReference type="OrthoDB" id="2161780at2759"/>
<dbReference type="PANTHER" id="PTHR11999:SF165">
    <property type="entry name" value="DECARBOXYLASE, PUTATIVE (AFU_ORTHOLOGUE AFUA_2G04980)-RELATED"/>
    <property type="match status" value="1"/>
</dbReference>
<feature type="modified residue" description="N6-(pyridoxal phosphate)lysine" evidence="5">
    <location>
        <position position="325"/>
    </location>
</feature>
<dbReference type="GO" id="GO:0030170">
    <property type="term" value="F:pyridoxal phosphate binding"/>
    <property type="evidence" value="ECO:0007669"/>
    <property type="project" value="InterPro"/>
</dbReference>
<evidence type="ECO:0000256" key="1">
    <source>
        <dbReference type="ARBA" id="ARBA00001933"/>
    </source>
</evidence>
<evidence type="ECO:0000313" key="7">
    <source>
        <dbReference type="EMBL" id="KIJ45920.1"/>
    </source>
</evidence>
<dbReference type="EMBL" id="KN837110">
    <property type="protein sequence ID" value="KIJ45920.1"/>
    <property type="molecule type" value="Genomic_DNA"/>
</dbReference>
<evidence type="ECO:0000256" key="3">
    <source>
        <dbReference type="ARBA" id="ARBA00022898"/>
    </source>
</evidence>
<comment type="similarity">
    <text evidence="2 6">Belongs to the group II decarboxylase family.</text>
</comment>
<dbReference type="Proteomes" id="UP000054279">
    <property type="component" value="Unassembled WGS sequence"/>
</dbReference>
<dbReference type="InterPro" id="IPR015424">
    <property type="entry name" value="PyrdxlP-dep_Trfase"/>
</dbReference>
<comment type="cofactor">
    <cofactor evidence="1 5 6">
        <name>pyridoxal 5'-phosphate</name>
        <dbReference type="ChEBI" id="CHEBI:597326"/>
    </cofactor>
</comment>
<organism evidence="7 8">
    <name type="scientific">Sphaerobolus stellatus (strain SS14)</name>
    <dbReference type="NCBI Taxonomy" id="990650"/>
    <lineage>
        <taxon>Eukaryota</taxon>
        <taxon>Fungi</taxon>
        <taxon>Dikarya</taxon>
        <taxon>Basidiomycota</taxon>
        <taxon>Agaricomycotina</taxon>
        <taxon>Agaricomycetes</taxon>
        <taxon>Phallomycetidae</taxon>
        <taxon>Geastrales</taxon>
        <taxon>Sphaerobolaceae</taxon>
        <taxon>Sphaerobolus</taxon>
    </lineage>
</organism>
<keyword evidence="4 6" id="KW-0456">Lyase</keyword>
<dbReference type="Pfam" id="PF00282">
    <property type="entry name" value="Pyridoxal_deC"/>
    <property type="match status" value="1"/>
</dbReference>
<dbReference type="PROSITE" id="PS00392">
    <property type="entry name" value="DDC_GAD_HDC_YDC"/>
    <property type="match status" value="1"/>
</dbReference>
<dbReference type="AlphaFoldDB" id="A0A0C9W2T4"/>
<protein>
    <recommendedName>
        <fullName evidence="9">Glutamate decarboxylase</fullName>
    </recommendedName>
</protein>
<keyword evidence="3 5" id="KW-0663">Pyridoxal phosphate</keyword>
<evidence type="ECO:0000313" key="8">
    <source>
        <dbReference type="Proteomes" id="UP000054279"/>
    </source>
</evidence>
<dbReference type="SUPFAM" id="SSF53383">
    <property type="entry name" value="PLP-dependent transferases"/>
    <property type="match status" value="1"/>
</dbReference>
<evidence type="ECO:0000256" key="6">
    <source>
        <dbReference type="RuleBase" id="RU000382"/>
    </source>
</evidence>
<name>A0A0C9W2T4_SPHS4</name>
<evidence type="ECO:0008006" key="9">
    <source>
        <dbReference type="Google" id="ProtNLM"/>
    </source>
</evidence>
<reference evidence="7 8" key="1">
    <citation type="submission" date="2014-06" db="EMBL/GenBank/DDBJ databases">
        <title>Evolutionary Origins and Diversification of the Mycorrhizal Mutualists.</title>
        <authorList>
            <consortium name="DOE Joint Genome Institute"/>
            <consortium name="Mycorrhizal Genomics Consortium"/>
            <person name="Kohler A."/>
            <person name="Kuo A."/>
            <person name="Nagy L.G."/>
            <person name="Floudas D."/>
            <person name="Copeland A."/>
            <person name="Barry K.W."/>
            <person name="Cichocki N."/>
            <person name="Veneault-Fourrey C."/>
            <person name="LaButti K."/>
            <person name="Lindquist E.A."/>
            <person name="Lipzen A."/>
            <person name="Lundell T."/>
            <person name="Morin E."/>
            <person name="Murat C."/>
            <person name="Riley R."/>
            <person name="Ohm R."/>
            <person name="Sun H."/>
            <person name="Tunlid A."/>
            <person name="Henrissat B."/>
            <person name="Grigoriev I.V."/>
            <person name="Hibbett D.S."/>
            <person name="Martin F."/>
        </authorList>
    </citation>
    <scope>NUCLEOTIDE SEQUENCE [LARGE SCALE GENOMIC DNA]</scope>
    <source>
        <strain evidence="7 8">SS14</strain>
    </source>
</reference>
<proteinExistence type="inferred from homology"/>
<dbReference type="Gene3D" id="3.40.640.10">
    <property type="entry name" value="Type I PLP-dependent aspartate aminotransferase-like (Major domain)"/>
    <property type="match status" value="1"/>
</dbReference>